<evidence type="ECO:0008006" key="6">
    <source>
        <dbReference type="Google" id="ProtNLM"/>
    </source>
</evidence>
<comment type="caution">
    <text evidence="4">The sequence shown here is derived from an EMBL/GenBank/DDBJ whole genome shotgun (WGS) entry which is preliminary data.</text>
</comment>
<gene>
    <name evidence="4" type="ORF">ABG768_019003</name>
</gene>
<evidence type="ECO:0000256" key="1">
    <source>
        <dbReference type="SAM" id="MobiDB-lite"/>
    </source>
</evidence>
<dbReference type="AlphaFoldDB" id="A0AAW2AWU3"/>
<evidence type="ECO:0000313" key="5">
    <source>
        <dbReference type="Proteomes" id="UP001479290"/>
    </source>
</evidence>
<dbReference type="PANTHER" id="PTHR46599:SF3">
    <property type="entry name" value="PIGGYBAC TRANSPOSABLE ELEMENT-DERIVED PROTEIN 4"/>
    <property type="match status" value="1"/>
</dbReference>
<feature type="domain" description="PiggyBac transposable element-derived protein 4 C-terminal zinc-finger" evidence="2">
    <location>
        <begin position="527"/>
        <end position="572"/>
    </location>
</feature>
<sequence>MTDNLFKRRQLTREEIVDIFFNSDEENFDSEAESDSDEDLPPNLEALDNIEGEETSSTTPVHVLPMSNEADEVNSSSWKATNLFNPPGPGNFDDQLCGVQNPPESPSEVNCFKLFLTEEVVGEIVEETNRYASDLQESEMKGKLVKWFPTNIPEMYTFLVSVLLMGVIKKPSLRDYWSTDPMLLTPFFGSLFSQDRFLLLLRCLHFTNNATAVFNDPLKKIRNVFTALTSSFRRIFVPYRDLCVDESLMKWKGRLAFRQFIPSKRHRFGVKFFVLCDVLTGYVQDMIIYSGSTSDIQHYQGLGISGSVVMTLLAPYLRKGHVLYVDNWYSSPTLFQHLLSLGTGACGTVRANRKGMPTFTCKMAKGEVEFKENGSQLAVKWHDKRDVHVLTTVHPTGMAATGKLDHITGQAKMKPVCVLEYNKKMGAVDKADMMTGFLECTRKSTKWYKKIFFHLLDTVLLNSHIVYRQITGKEITSLQFRTNLMRGLLEEYSTLRCPSKGGRPALDTPLRLTARHFPSEVPQTTSQGSKTRRHCKVCLSSTRKSKQRRLTKYMCVPCNTSLCAVPCFEEYHTLKHY</sequence>
<dbReference type="Proteomes" id="UP001479290">
    <property type="component" value="Unassembled WGS sequence"/>
</dbReference>
<name>A0AAW2AWU3_CULAL</name>
<protein>
    <recommendedName>
        <fullName evidence="6">PiggyBac transposable element-derived protein 4-like</fullName>
    </recommendedName>
</protein>
<keyword evidence="5" id="KW-1185">Reference proteome</keyword>
<feature type="domain" description="PiggyBac transposable element-derived protein" evidence="3">
    <location>
        <begin position="108"/>
        <end position="464"/>
    </location>
</feature>
<accession>A0AAW2AWU3</accession>
<dbReference type="InterPro" id="IPR029526">
    <property type="entry name" value="PGBD"/>
</dbReference>
<evidence type="ECO:0000313" key="4">
    <source>
        <dbReference type="EMBL" id="KAK9977182.1"/>
    </source>
</evidence>
<reference evidence="4 5" key="1">
    <citation type="submission" date="2024-05" db="EMBL/GenBank/DDBJ databases">
        <title>A high-quality chromosomal-level genome assembly of Topmouth culter (Culter alburnus).</title>
        <authorList>
            <person name="Zhao H."/>
        </authorList>
    </citation>
    <scope>NUCLEOTIDE SEQUENCE [LARGE SCALE GENOMIC DNA]</scope>
    <source>
        <strain evidence="4">CATC2023</strain>
        <tissue evidence="4">Muscle</tissue>
    </source>
</reference>
<dbReference type="InterPro" id="IPR032718">
    <property type="entry name" value="PGBD4_Znf_C"/>
</dbReference>
<feature type="compositionally biased region" description="Acidic residues" evidence="1">
    <location>
        <begin position="24"/>
        <end position="40"/>
    </location>
</feature>
<dbReference type="EMBL" id="JAWDJR010000003">
    <property type="protein sequence ID" value="KAK9977182.1"/>
    <property type="molecule type" value="Genomic_DNA"/>
</dbReference>
<dbReference type="PANTHER" id="PTHR46599">
    <property type="entry name" value="PIGGYBAC TRANSPOSABLE ELEMENT-DERIVED PROTEIN 4"/>
    <property type="match status" value="1"/>
</dbReference>
<dbReference type="Pfam" id="PF13843">
    <property type="entry name" value="DDE_Tnp_1_7"/>
    <property type="match status" value="1"/>
</dbReference>
<evidence type="ECO:0000259" key="2">
    <source>
        <dbReference type="Pfam" id="PF13842"/>
    </source>
</evidence>
<dbReference type="Pfam" id="PF13842">
    <property type="entry name" value="zf-Tnp_2"/>
    <property type="match status" value="1"/>
</dbReference>
<organism evidence="4 5">
    <name type="scientific">Culter alburnus</name>
    <name type="common">Topmouth culter</name>
    <dbReference type="NCBI Taxonomy" id="194366"/>
    <lineage>
        <taxon>Eukaryota</taxon>
        <taxon>Metazoa</taxon>
        <taxon>Chordata</taxon>
        <taxon>Craniata</taxon>
        <taxon>Vertebrata</taxon>
        <taxon>Euteleostomi</taxon>
        <taxon>Actinopterygii</taxon>
        <taxon>Neopterygii</taxon>
        <taxon>Teleostei</taxon>
        <taxon>Ostariophysi</taxon>
        <taxon>Cypriniformes</taxon>
        <taxon>Xenocyprididae</taxon>
        <taxon>Xenocypridinae</taxon>
        <taxon>Culter</taxon>
    </lineage>
</organism>
<feature type="region of interest" description="Disordered" evidence="1">
    <location>
        <begin position="24"/>
        <end position="44"/>
    </location>
</feature>
<proteinExistence type="predicted"/>
<evidence type="ECO:0000259" key="3">
    <source>
        <dbReference type="Pfam" id="PF13843"/>
    </source>
</evidence>